<dbReference type="PANTHER" id="PTHR11409:SF39">
    <property type="entry name" value="ADENOSINE DEAMINASE 2"/>
    <property type="match status" value="1"/>
</dbReference>
<dbReference type="GO" id="GO:0046103">
    <property type="term" value="P:inosine biosynthetic process"/>
    <property type="evidence" value="ECO:0007669"/>
    <property type="project" value="TreeGrafter"/>
</dbReference>
<keyword evidence="2" id="KW-1133">Transmembrane helix</keyword>
<feature type="region of interest" description="Disordered" evidence="1">
    <location>
        <begin position="401"/>
        <end position="426"/>
    </location>
</feature>
<evidence type="ECO:0000256" key="2">
    <source>
        <dbReference type="SAM" id="Phobius"/>
    </source>
</evidence>
<keyword evidence="4" id="KW-1185">Reference proteome</keyword>
<evidence type="ECO:0000256" key="1">
    <source>
        <dbReference type="SAM" id="MobiDB-lite"/>
    </source>
</evidence>
<feature type="region of interest" description="Disordered" evidence="1">
    <location>
        <begin position="88"/>
        <end position="218"/>
    </location>
</feature>
<dbReference type="InterPro" id="IPR006330">
    <property type="entry name" value="Ado/ade_deaminase"/>
</dbReference>
<feature type="transmembrane region" description="Helical" evidence="2">
    <location>
        <begin position="1490"/>
        <end position="1508"/>
    </location>
</feature>
<dbReference type="KEGG" id="cja:CJA_3034"/>
<dbReference type="Gene3D" id="3.20.20.140">
    <property type="entry name" value="Metal-dependent hydrolases"/>
    <property type="match status" value="2"/>
</dbReference>
<dbReference type="InterPro" id="IPR032466">
    <property type="entry name" value="Metal_Hydrolase"/>
</dbReference>
<sequence length="3113" mass="337936">MVLVAKNFPLSRSLFNERFQRNPQALIMTRSAAVTGSSATRLSTAVSSSSTTSRSSSALSESAAVPAPDTSVIPPAYMSSHEVLGTPTPNYSSIDADQSGYCSSMSEDLAGMSMPDTSMPATEDPATEESAPGVEDALQEDESTESSDDGEGGTEAVDMEAESEEESLAEEAGTDTEAGEETEEESEENTSEESGEAASDDTASKASNTGGGEEENQGIEVMVAKVPRMAPIRTPYVASAPAQAIERRDEIIKRTGSPPELHHARVRQTVEQVAQAARDAQRRMVWTISNIARDSRLSIEQMAGEIIAATSAAVAQINGAIDSAMADIDAAALERTNYMDGCTLLTGDALEANRNFTNKTIADNLTSGSEDVNKLNDVATKRFDIYRSEAEGKIFTIPEQGAVGRIASPSSEGSSGGTSPPQPGERTADYQIMAHADESLTSFIDTQSRTLGRSRDNTSNYYSFRSTPVLQGMEDHTQTQLVQGAQQKAETLSSESTRAQFLVMLLGLTTPVSQHHEQDQTQAVDENERQLLAQMTETEAAHYQANKTINQKRDLAKEYANRDLRENLTNNLWKAGNKGAKSLRKQAVATEVALNNNAAPMAEAYRDLVTRLNALLPPGQFLDSRDIVPKLITARDNARHLQAQHETAAKEQAIATEAQMQLVKKQQIEGLIKAAHDSQQSIQDVVTQTGFDMEVFVMQMTGSMREGAGACMAAAQDYANRTAEGILKSITESSGPGMDRVNTVAVSFLNGQIGAAEQAQYQQLAAFVETMEREGNEGPLTKPMFDAQEDLHTRSTALDNAMPERSTGTAIALGLASPIAMGVYLYCTDASENTVVTQLGGLMWPGILALEEVFEQDQHHGSLRGRINDRLDNPEKTDALNLFSTSEDVRADARMSIINNSTHWYSDYNRESREAVLSGMSGSERATLDASQLDQVRQTITGDLDVHQRDIALAYLEGNRERAVAARTREALDKGVSDARWGWIFSAEEAQRRSDQARVDAIAGMDAMLQRELAVENALANSNLIDGYLSASSNQVYREFASLRDPRGRSASSFSAEEGRRSMINYATESHTSAVLNINPLGLAGVGPLLYATPEKIQMSGEASRYIEAAVMHGSDSNEARSARGVYEIARAHREGGSPSETTQTRLSDALENRTLATLEREFREARTPQERSRAERRLAEERARHRGRLQEMARALGAPADVASDPAAAEAWMSNQVGDLFAQTDSIFQSGPSHRRYGEEMIAGGRASLDATVALATDGIGTHDDLLTRGYTDRSHAEIDAANQRWADEHGGESMEAMLGLRNGRDRNNSLRGTNSWWSTFGAETSGDQAMGLEILALGNPENDMDRIAIANLRYEHQRVRGTGFIAERSMAGTDEQRFLDGSRVDMARVILDEAVRRNPELAGRFDDNPLAIFNADGSINSDIAGAAFDKGNFRGSATVLQNATAHIGYAADAYRAEIDRQESMLTTGITVLALIASIALMCIPGVNVVAAGIISAVIAGAATIAVKAGMRGERYGWEEAATDVATTAIEVATAGIGGALAGGLGKAGMAGRLAKIGDIMVARLGKVGGAVAREAIVSAVSSAASTAIQDDTWKDGLSSGLGRLANSAIRGAVVSAVSTGVSESLTAKLNTRMNVGDVDPANMSRWQKMATSLGPHGSEMIREGLSNGIGTFASEAVGITIDYAQGNFHGDFGDALKQIGMATLRETASSAARGGVTSLNRERYRTLLDVARRGGPMSAGDLRALRLFAISAGAMNYDSDLGSIRREVDAARDLLSRMPPGLREHASAMDVDSLHRLVDMLGSADLGELKDLGKKAEFLRELGESVPGLDTRALMAELENAISRRTPADTEATMDVAQQNHLRAQLGSNLHEGLKFALDDVRMDGLQHLSDAELTQAATMIASGKFNSAEADALMRAAKARNPELDEFGFLSNLQSAVKNSERAQTALRTHAEARRQQILELVPADAAPVFTHMDDADIAIAQRLIRAGDPGTPQQQDALFRAAKTKNPDLTRDQFHQFMAKAAGEMRTRLTAEANAKRVAREHAMTNVPEHLRATLSALPEAGLVELRLRQQEGSLSPAEKIRLIEMAKRAIPEIDVRQLSDAIDQAIAAKPATRISESEVADLRKHLLSGVPEDQRTLIQNTPIMVLSDAEFAAMTRSGKGQAVTLIIDGKPVIVMREGANPRVLREEGIHALQANDPQWAKHIGSLDEQHLANWDQLPLEQQLILYRNKVALELDAQQRLISSIEVDIANAKSPQEKAALQRQLAQTRQAHTNLSKRMSEVGNMDAIDIANIKTGFSERPQWLDQPARLFNKTESTETVKNPTDEDIRISREHVEKKITPEQHKILDQNPEHKKQVVQALAEMSARGINVDVYLSHYKDAGTVDLLRAAPLLAKVASGVKDLNELLGIIHFVKSLDTRLTAIDGLPKAGKNKILQEIMGADINQLRQLLPRLEIIIQLARVQGPADRAGVQAADFIKGMRRLVGLPMADLHVHTTSLVSVTDIVQWVSLHLKEFDVADVSALTAFLTKMALDRKLTPELIQALSDWQEALKNKSPDSAIFRHLFEVELHRIVDMSINPDQKEQQLSEFFAQFQTLKKFVSGEGVVKLREIMEIAIKRYMEENVGVLELRGEHTRVLEGSDTIQKLLTLLGGVIATSSRGSLSMTSFAKTLENAANKLLFLGFDISGQEKTSLMGRLSRVVLMAQEVANHNVERLSGFIKKENLSEALVNDVAMNKHAADQLNTLIKETGMSAVDEHNNPLPLGKVHENLVAHLQQKIREAEVAVINANGDQARQKAQMELLNAVGHLNRYNKILVDALQRMDAFSPAKRTGNNEVLDIVGMTIHAGEQVARKVESDSMVLGKLMEDIEIAIMSGTNRIGHGVILGLDFSESGAAATMTKLGFEWDQAAGVWRRGGESYNPRQLQSLEKRRLEALQRVVHQGITLEVPPTSNIILNNLGLESHPVLKMMQDVKPPPVLRVSVSTDNPGVHNINPHSELALLISMGVDWPAAVRIVTEGFASRMGNRPIVGPDGTNVDIREKMVHGILDSTPLSEAPSVLNELALRYPNVIKENPIPASLTKQEFELWLRRFVIAAMGNDGQKTGLMPAP</sequence>
<dbReference type="STRING" id="498211.CJA_3034"/>
<dbReference type="SUPFAM" id="SSF51556">
    <property type="entry name" value="Metallo-dependent hydrolases"/>
    <property type="match status" value="2"/>
</dbReference>
<evidence type="ECO:0000313" key="3">
    <source>
        <dbReference type="EMBL" id="ACE84048.1"/>
    </source>
</evidence>
<dbReference type="eggNOG" id="COG1196">
    <property type="taxonomic scope" value="Bacteria"/>
</dbReference>
<protein>
    <submittedName>
        <fullName evidence="3">Uncharacterized protein</fullName>
    </submittedName>
</protein>
<dbReference type="EMBL" id="CP000934">
    <property type="protein sequence ID" value="ACE84048.1"/>
    <property type="molecule type" value="Genomic_DNA"/>
</dbReference>
<keyword evidence="2" id="KW-0812">Transmembrane</keyword>
<proteinExistence type="predicted"/>
<dbReference type="PANTHER" id="PTHR11409">
    <property type="entry name" value="ADENOSINE DEAMINASE"/>
    <property type="match status" value="1"/>
</dbReference>
<feature type="region of interest" description="Disordered" evidence="1">
    <location>
        <begin position="38"/>
        <end position="70"/>
    </location>
</feature>
<reference evidence="3 4" key="1">
    <citation type="journal article" date="2008" name="J. Bacteriol.">
        <title>Insights into plant cell wall degradation from the genome sequence of the soil bacterium Cellvibrio japonicus.</title>
        <authorList>
            <person name="Deboy R.T."/>
            <person name="Mongodin E.F."/>
            <person name="Fouts D.E."/>
            <person name="Tailford L.E."/>
            <person name="Khouri H."/>
            <person name="Emerson J.B."/>
            <person name="Mohamoud Y."/>
            <person name="Watkins K."/>
            <person name="Henrissat B."/>
            <person name="Gilbert H.J."/>
            <person name="Nelson K.E."/>
        </authorList>
    </citation>
    <scope>NUCLEOTIDE SEQUENCE [LARGE SCALE GENOMIC DNA]</scope>
    <source>
        <strain evidence="3 4">Ueda107</strain>
    </source>
</reference>
<feature type="compositionally biased region" description="Acidic residues" evidence="1">
    <location>
        <begin position="137"/>
        <end position="199"/>
    </location>
</feature>
<organism evidence="3 4">
    <name type="scientific">Cellvibrio japonicus (strain Ueda107)</name>
    <name type="common">Pseudomonas fluorescens subsp. cellulosa</name>
    <dbReference type="NCBI Taxonomy" id="498211"/>
    <lineage>
        <taxon>Bacteria</taxon>
        <taxon>Pseudomonadati</taxon>
        <taxon>Pseudomonadota</taxon>
        <taxon>Gammaproteobacteria</taxon>
        <taxon>Cellvibrionales</taxon>
        <taxon>Cellvibrionaceae</taxon>
        <taxon>Cellvibrio</taxon>
    </lineage>
</organism>
<feature type="transmembrane region" description="Helical" evidence="2">
    <location>
        <begin position="1466"/>
        <end position="1485"/>
    </location>
</feature>
<evidence type="ECO:0000313" key="4">
    <source>
        <dbReference type="Proteomes" id="UP000001036"/>
    </source>
</evidence>
<keyword evidence="2" id="KW-0472">Membrane</keyword>
<feature type="compositionally biased region" description="Polar residues" evidence="1">
    <location>
        <begin position="88"/>
        <end position="106"/>
    </location>
</feature>
<gene>
    <name evidence="3" type="ordered locus">CJA_3034</name>
</gene>
<dbReference type="Proteomes" id="UP000001036">
    <property type="component" value="Chromosome"/>
</dbReference>
<name>B3PD76_CELJU</name>
<dbReference type="GO" id="GO:0006154">
    <property type="term" value="P:adenosine catabolic process"/>
    <property type="evidence" value="ECO:0007669"/>
    <property type="project" value="TreeGrafter"/>
</dbReference>
<feature type="compositionally biased region" description="Low complexity" evidence="1">
    <location>
        <begin position="408"/>
        <end position="419"/>
    </location>
</feature>
<feature type="compositionally biased region" description="Low complexity" evidence="1">
    <location>
        <begin position="38"/>
        <end position="65"/>
    </location>
</feature>
<dbReference type="HOGENOM" id="CLU_225752_0_0_6"/>
<accession>B3PD76</accession>
<dbReference type="GO" id="GO:0004000">
    <property type="term" value="F:adenosine deaminase activity"/>
    <property type="evidence" value="ECO:0007669"/>
    <property type="project" value="TreeGrafter"/>
</dbReference>